<dbReference type="Pfam" id="PF08544">
    <property type="entry name" value="GHMP_kinases_C"/>
    <property type="match status" value="1"/>
</dbReference>
<evidence type="ECO:0000259" key="12">
    <source>
        <dbReference type="Pfam" id="PF08544"/>
    </source>
</evidence>
<sequence>MDNTVMQSYDWWPSPAKLNLFLHILGRYENGYHQLQTLFQILDRGDELAFELVSSNDITLSPSIPGVNDEDNLIIKAAKLLREHCGINRGVNIFLRKNLPMGGGIGGGSSNAATVLVALNALWNCKLDTSELAALGLKLGADVPIFVEGHTSFAGGVGEAITATELNEQWYLVVNPGIHVGTADIFRESSLPRNTPAIEWDNYTFDATHNDCQTIVCDRHPEVALLLQWLLQFAPSRMTGTGACVFAIFSDEISARRVLDTLPGKWTGFVAKGVNTSPLLQKLKP</sequence>
<dbReference type="GO" id="GO:0005524">
    <property type="term" value="F:ATP binding"/>
    <property type="evidence" value="ECO:0007669"/>
    <property type="project" value="UniProtKB-UniRule"/>
</dbReference>
<comment type="function">
    <text evidence="10">Catalyzes the phosphorylation of the position 2 hydroxy group of 4-diphosphocytidyl-2C-methyl-D-erythritol.</text>
</comment>
<evidence type="ECO:0000256" key="7">
    <source>
        <dbReference type="ARBA" id="ARBA00022840"/>
    </source>
</evidence>
<dbReference type="PIRSF" id="PIRSF010376">
    <property type="entry name" value="IspE"/>
    <property type="match status" value="1"/>
</dbReference>
<dbReference type="Pfam" id="PF00288">
    <property type="entry name" value="GHMP_kinases_N"/>
    <property type="match status" value="1"/>
</dbReference>
<keyword evidence="8 10" id="KW-0414">Isoprene biosynthesis</keyword>
<dbReference type="SUPFAM" id="SSF55060">
    <property type="entry name" value="GHMP Kinase, C-terminal domain"/>
    <property type="match status" value="1"/>
</dbReference>
<dbReference type="AlphaFoldDB" id="A0A1E7ZFM4"/>
<dbReference type="Gene3D" id="3.30.230.10">
    <property type="match status" value="1"/>
</dbReference>
<evidence type="ECO:0000313" key="14">
    <source>
        <dbReference type="Proteomes" id="UP000175691"/>
    </source>
</evidence>
<organism evidence="13 14">
    <name type="scientific">Alteromonas confluentis</name>
    <dbReference type="NCBI Taxonomy" id="1656094"/>
    <lineage>
        <taxon>Bacteria</taxon>
        <taxon>Pseudomonadati</taxon>
        <taxon>Pseudomonadota</taxon>
        <taxon>Gammaproteobacteria</taxon>
        <taxon>Alteromonadales</taxon>
        <taxon>Alteromonadaceae</taxon>
        <taxon>Alteromonas/Salinimonas group</taxon>
        <taxon>Alteromonas</taxon>
    </lineage>
</organism>
<dbReference type="InterPro" id="IPR006204">
    <property type="entry name" value="GHMP_kinase_N_dom"/>
</dbReference>
<dbReference type="OrthoDB" id="9809438at2"/>
<reference evidence="13 14" key="1">
    <citation type="submission" date="2016-08" db="EMBL/GenBank/DDBJ databases">
        <authorList>
            <person name="Seilhamer J.J."/>
        </authorList>
    </citation>
    <scope>NUCLEOTIDE SEQUENCE [LARGE SCALE GENOMIC DNA]</scope>
    <source>
        <strain evidence="13 14">KCTC 42603</strain>
    </source>
</reference>
<evidence type="ECO:0000313" key="13">
    <source>
        <dbReference type="EMBL" id="OFC72307.1"/>
    </source>
</evidence>
<dbReference type="InterPro" id="IPR013750">
    <property type="entry name" value="GHMP_kinase_C_dom"/>
</dbReference>
<evidence type="ECO:0000256" key="4">
    <source>
        <dbReference type="ARBA" id="ARBA00022679"/>
    </source>
</evidence>
<dbReference type="PANTHER" id="PTHR43527:SF2">
    <property type="entry name" value="4-DIPHOSPHOCYTIDYL-2-C-METHYL-D-ERYTHRITOL KINASE, CHLOROPLASTIC"/>
    <property type="match status" value="1"/>
</dbReference>
<feature type="domain" description="GHMP kinase N-terminal" evidence="11">
    <location>
        <begin position="72"/>
        <end position="149"/>
    </location>
</feature>
<proteinExistence type="inferred from homology"/>
<feature type="active site" evidence="10">
    <location>
        <position position="142"/>
    </location>
</feature>
<dbReference type="RefSeq" id="WP_070123534.1">
    <property type="nucleotide sequence ID" value="NZ_MDHN01000005.1"/>
</dbReference>
<evidence type="ECO:0000256" key="3">
    <source>
        <dbReference type="ARBA" id="ARBA00017473"/>
    </source>
</evidence>
<comment type="similarity">
    <text evidence="1 10">Belongs to the GHMP kinase family. IspE subfamily.</text>
</comment>
<dbReference type="InterPro" id="IPR014721">
    <property type="entry name" value="Ribsml_uS5_D2-typ_fold_subgr"/>
</dbReference>
<dbReference type="GO" id="GO:0016114">
    <property type="term" value="P:terpenoid biosynthetic process"/>
    <property type="evidence" value="ECO:0007669"/>
    <property type="project" value="UniProtKB-UniRule"/>
</dbReference>
<keyword evidence="14" id="KW-1185">Reference proteome</keyword>
<comment type="catalytic activity">
    <reaction evidence="10">
        <text>4-CDP-2-C-methyl-D-erythritol + ATP = 4-CDP-2-C-methyl-D-erythritol 2-phosphate + ADP + H(+)</text>
        <dbReference type="Rhea" id="RHEA:18437"/>
        <dbReference type="ChEBI" id="CHEBI:15378"/>
        <dbReference type="ChEBI" id="CHEBI:30616"/>
        <dbReference type="ChEBI" id="CHEBI:57823"/>
        <dbReference type="ChEBI" id="CHEBI:57919"/>
        <dbReference type="ChEBI" id="CHEBI:456216"/>
        <dbReference type="EC" id="2.7.1.148"/>
    </reaction>
</comment>
<keyword evidence="5 10" id="KW-0547">Nucleotide-binding</keyword>
<feature type="domain" description="GHMP kinase C-terminal" evidence="12">
    <location>
        <begin position="220"/>
        <end position="263"/>
    </location>
</feature>
<accession>A0A1E7ZFM4</accession>
<keyword evidence="4 10" id="KW-0808">Transferase</keyword>
<dbReference type="GO" id="GO:0019288">
    <property type="term" value="P:isopentenyl diphosphate biosynthetic process, methylerythritol 4-phosphate pathway"/>
    <property type="evidence" value="ECO:0007669"/>
    <property type="project" value="UniProtKB-UniRule"/>
</dbReference>
<evidence type="ECO:0000256" key="5">
    <source>
        <dbReference type="ARBA" id="ARBA00022741"/>
    </source>
</evidence>
<evidence type="ECO:0000256" key="8">
    <source>
        <dbReference type="ARBA" id="ARBA00023229"/>
    </source>
</evidence>
<dbReference type="NCBIfam" id="TIGR00154">
    <property type="entry name" value="ispE"/>
    <property type="match status" value="1"/>
</dbReference>
<evidence type="ECO:0000256" key="10">
    <source>
        <dbReference type="HAMAP-Rule" id="MF_00061"/>
    </source>
</evidence>
<evidence type="ECO:0000256" key="1">
    <source>
        <dbReference type="ARBA" id="ARBA00009684"/>
    </source>
</evidence>
<dbReference type="HAMAP" id="MF_00061">
    <property type="entry name" value="IspE"/>
    <property type="match status" value="1"/>
</dbReference>
<gene>
    <name evidence="10" type="primary">ispE</name>
    <name evidence="13" type="ORF">BFC18_03360</name>
</gene>
<evidence type="ECO:0000256" key="2">
    <source>
        <dbReference type="ARBA" id="ARBA00012052"/>
    </source>
</evidence>
<evidence type="ECO:0000256" key="9">
    <source>
        <dbReference type="ARBA" id="ARBA00032554"/>
    </source>
</evidence>
<dbReference type="GO" id="GO:0050515">
    <property type="term" value="F:4-(cytidine 5'-diphospho)-2-C-methyl-D-erythritol kinase activity"/>
    <property type="evidence" value="ECO:0007669"/>
    <property type="project" value="UniProtKB-UniRule"/>
</dbReference>
<feature type="active site" evidence="10">
    <location>
        <position position="17"/>
    </location>
</feature>
<dbReference type="PANTHER" id="PTHR43527">
    <property type="entry name" value="4-DIPHOSPHOCYTIDYL-2-C-METHYL-D-ERYTHRITOL KINASE, CHLOROPLASTIC"/>
    <property type="match status" value="1"/>
</dbReference>
<dbReference type="EMBL" id="MDHN01000005">
    <property type="protein sequence ID" value="OFC72307.1"/>
    <property type="molecule type" value="Genomic_DNA"/>
</dbReference>
<name>A0A1E7ZFM4_9ALTE</name>
<dbReference type="SUPFAM" id="SSF54211">
    <property type="entry name" value="Ribosomal protein S5 domain 2-like"/>
    <property type="match status" value="1"/>
</dbReference>
<keyword evidence="7 10" id="KW-0067">ATP-binding</keyword>
<dbReference type="Gene3D" id="3.30.70.890">
    <property type="entry name" value="GHMP kinase, C-terminal domain"/>
    <property type="match status" value="1"/>
</dbReference>
<dbReference type="InterPro" id="IPR020568">
    <property type="entry name" value="Ribosomal_Su5_D2-typ_SF"/>
</dbReference>
<comment type="caution">
    <text evidence="13">The sequence shown here is derived from an EMBL/GenBank/DDBJ whole genome shotgun (WGS) entry which is preliminary data.</text>
</comment>
<dbReference type="InterPro" id="IPR036554">
    <property type="entry name" value="GHMP_kinase_C_sf"/>
</dbReference>
<dbReference type="InterPro" id="IPR004424">
    <property type="entry name" value="IspE"/>
</dbReference>
<dbReference type="Proteomes" id="UP000175691">
    <property type="component" value="Unassembled WGS sequence"/>
</dbReference>
<evidence type="ECO:0000259" key="11">
    <source>
        <dbReference type="Pfam" id="PF00288"/>
    </source>
</evidence>
<dbReference type="UniPathway" id="UPA00056">
    <property type="reaction ID" value="UER00094"/>
</dbReference>
<comment type="pathway">
    <text evidence="10">Isoprenoid biosynthesis; isopentenyl diphosphate biosynthesis via DXP pathway; isopentenyl diphosphate from 1-deoxy-D-xylulose 5-phosphate: step 3/6.</text>
</comment>
<dbReference type="EC" id="2.7.1.148" evidence="2 10"/>
<evidence type="ECO:0000256" key="6">
    <source>
        <dbReference type="ARBA" id="ARBA00022777"/>
    </source>
</evidence>
<dbReference type="STRING" id="1656094.BFC18_03360"/>
<feature type="binding site" evidence="10">
    <location>
        <begin position="100"/>
        <end position="110"/>
    </location>
    <ligand>
        <name>ATP</name>
        <dbReference type="ChEBI" id="CHEBI:30616"/>
    </ligand>
</feature>
<protein>
    <recommendedName>
        <fullName evidence="3 10">4-diphosphocytidyl-2-C-methyl-D-erythritol kinase</fullName>
        <shortName evidence="10">CMK</shortName>
        <ecNumber evidence="2 10">2.7.1.148</ecNumber>
    </recommendedName>
    <alternativeName>
        <fullName evidence="9 10">4-(cytidine-5'-diphospho)-2-C-methyl-D-erythritol kinase</fullName>
    </alternativeName>
</protein>
<keyword evidence="6 10" id="KW-0418">Kinase</keyword>